<feature type="transmembrane region" description="Helical" evidence="1">
    <location>
        <begin position="6"/>
        <end position="26"/>
    </location>
</feature>
<evidence type="ECO:0000313" key="3">
    <source>
        <dbReference type="Proteomes" id="UP000823894"/>
    </source>
</evidence>
<dbReference type="Proteomes" id="UP000823894">
    <property type="component" value="Unassembled WGS sequence"/>
</dbReference>
<dbReference type="AlphaFoldDB" id="A0A9D2NVT1"/>
<keyword evidence="1" id="KW-0812">Transmembrane</keyword>
<dbReference type="GO" id="GO:0006508">
    <property type="term" value="P:proteolysis"/>
    <property type="evidence" value="ECO:0007669"/>
    <property type="project" value="InterPro"/>
</dbReference>
<evidence type="ECO:0000256" key="1">
    <source>
        <dbReference type="SAM" id="Phobius"/>
    </source>
</evidence>
<keyword evidence="1" id="KW-0472">Membrane</keyword>
<protein>
    <submittedName>
        <fullName evidence="2">Sigma-E processing peptidase SpoIIGA</fullName>
    </submittedName>
</protein>
<dbReference type="EMBL" id="DWWK01000107">
    <property type="protein sequence ID" value="HJC38842.1"/>
    <property type="molecule type" value="Genomic_DNA"/>
</dbReference>
<dbReference type="GO" id="GO:0004190">
    <property type="term" value="F:aspartic-type endopeptidase activity"/>
    <property type="evidence" value="ECO:0007669"/>
    <property type="project" value="InterPro"/>
</dbReference>
<sequence>MYYELYIDVLFLENFMMDSLLLLAVNRILKCGRAYGRIFLGGALGSALTCLVIAVPFPAVIKLIFFHFVINSVMLAAGLAIGSIVQFVKAFILLYLSAIILGGILQMFRPYIRYVSLFYAAAAVCFFVFSKVWSAAAALFRNGREILEVTVFADGKNYPLKALWDTGNVLTDPFTGEPVNILDPKTAEEIFGPAEQIRGFRIIPYRCVSGESIMKVFRAERMCIRKDGEAWVEAPLMGIGEGPLCECGEYQMILNPGTLAQ</sequence>
<organism evidence="2 3">
    <name type="scientific">Candidatus Mediterraneibacter faecigallinarum</name>
    <dbReference type="NCBI Taxonomy" id="2838669"/>
    <lineage>
        <taxon>Bacteria</taxon>
        <taxon>Bacillati</taxon>
        <taxon>Bacillota</taxon>
        <taxon>Clostridia</taxon>
        <taxon>Lachnospirales</taxon>
        <taxon>Lachnospiraceae</taxon>
        <taxon>Mediterraneibacter</taxon>
    </lineage>
</organism>
<feature type="transmembrane region" description="Helical" evidence="1">
    <location>
        <begin position="92"/>
        <end position="112"/>
    </location>
</feature>
<comment type="caution">
    <text evidence="2">The sequence shown here is derived from an EMBL/GenBank/DDBJ whole genome shotgun (WGS) entry which is preliminary data.</text>
</comment>
<gene>
    <name evidence="2" type="ORF">H9757_07250</name>
</gene>
<reference evidence="2" key="1">
    <citation type="journal article" date="2021" name="PeerJ">
        <title>Extensive microbial diversity within the chicken gut microbiome revealed by metagenomics and culture.</title>
        <authorList>
            <person name="Gilroy R."/>
            <person name="Ravi A."/>
            <person name="Getino M."/>
            <person name="Pursley I."/>
            <person name="Horton D.L."/>
            <person name="Alikhan N.F."/>
            <person name="Baker D."/>
            <person name="Gharbi K."/>
            <person name="Hall N."/>
            <person name="Watson M."/>
            <person name="Adriaenssens E.M."/>
            <person name="Foster-Nyarko E."/>
            <person name="Jarju S."/>
            <person name="Secka A."/>
            <person name="Antonio M."/>
            <person name="Oren A."/>
            <person name="Chaudhuri R.R."/>
            <person name="La Ragione R."/>
            <person name="Hildebrand F."/>
            <person name="Pallen M.J."/>
        </authorList>
    </citation>
    <scope>NUCLEOTIDE SEQUENCE</scope>
    <source>
        <strain evidence="2">ChiGjej1B1-1692</strain>
    </source>
</reference>
<dbReference type="GO" id="GO:0030436">
    <property type="term" value="P:asexual sporulation"/>
    <property type="evidence" value="ECO:0007669"/>
    <property type="project" value="InterPro"/>
</dbReference>
<dbReference type="InterPro" id="IPR005081">
    <property type="entry name" value="SpoIIGA"/>
</dbReference>
<proteinExistence type="predicted"/>
<dbReference type="Pfam" id="PF03419">
    <property type="entry name" value="Peptidase_U4"/>
    <property type="match status" value="1"/>
</dbReference>
<accession>A0A9D2NVT1</accession>
<keyword evidence="1" id="KW-1133">Transmembrane helix</keyword>
<feature type="transmembrane region" description="Helical" evidence="1">
    <location>
        <begin position="63"/>
        <end position="85"/>
    </location>
</feature>
<feature type="transmembrane region" description="Helical" evidence="1">
    <location>
        <begin position="38"/>
        <end position="57"/>
    </location>
</feature>
<feature type="transmembrane region" description="Helical" evidence="1">
    <location>
        <begin position="118"/>
        <end position="140"/>
    </location>
</feature>
<reference evidence="2" key="2">
    <citation type="submission" date="2021-04" db="EMBL/GenBank/DDBJ databases">
        <authorList>
            <person name="Gilroy R."/>
        </authorList>
    </citation>
    <scope>NUCLEOTIDE SEQUENCE</scope>
    <source>
        <strain evidence="2">ChiGjej1B1-1692</strain>
    </source>
</reference>
<name>A0A9D2NVT1_9FIRM</name>
<evidence type="ECO:0000313" key="2">
    <source>
        <dbReference type="EMBL" id="HJC38842.1"/>
    </source>
</evidence>